<organism evidence="1 2">
    <name type="scientific">Melipona bicolor</name>
    <dbReference type="NCBI Taxonomy" id="60889"/>
    <lineage>
        <taxon>Eukaryota</taxon>
        <taxon>Metazoa</taxon>
        <taxon>Ecdysozoa</taxon>
        <taxon>Arthropoda</taxon>
        <taxon>Hexapoda</taxon>
        <taxon>Insecta</taxon>
        <taxon>Pterygota</taxon>
        <taxon>Neoptera</taxon>
        <taxon>Endopterygota</taxon>
        <taxon>Hymenoptera</taxon>
        <taxon>Apocrita</taxon>
        <taxon>Aculeata</taxon>
        <taxon>Apoidea</taxon>
        <taxon>Anthophila</taxon>
        <taxon>Apidae</taxon>
        <taxon>Melipona</taxon>
    </lineage>
</organism>
<evidence type="ECO:0000313" key="1">
    <source>
        <dbReference type="EMBL" id="KAK1121539.1"/>
    </source>
</evidence>
<proteinExistence type="predicted"/>
<accession>A0AA40KIH3</accession>
<dbReference type="AlphaFoldDB" id="A0AA40KIH3"/>
<dbReference type="EMBL" id="JAHYIQ010000026">
    <property type="protein sequence ID" value="KAK1121539.1"/>
    <property type="molecule type" value="Genomic_DNA"/>
</dbReference>
<feature type="non-terminal residue" evidence="1">
    <location>
        <position position="1"/>
    </location>
</feature>
<sequence length="62" mass="6801">KKLRSGQTQFPNSCIGKLIFTLAARSTPPEGRLRETKKMSSTVERAKVSGVILDWGKPSSQP</sequence>
<evidence type="ECO:0000313" key="2">
    <source>
        <dbReference type="Proteomes" id="UP001177670"/>
    </source>
</evidence>
<dbReference type="Proteomes" id="UP001177670">
    <property type="component" value="Unassembled WGS sequence"/>
</dbReference>
<reference evidence="1" key="1">
    <citation type="submission" date="2021-10" db="EMBL/GenBank/DDBJ databases">
        <title>Melipona bicolor Genome sequencing and assembly.</title>
        <authorList>
            <person name="Araujo N.S."/>
            <person name="Arias M.C."/>
        </authorList>
    </citation>
    <scope>NUCLEOTIDE SEQUENCE</scope>
    <source>
        <strain evidence="1">USP_2M_L1-L4_2017</strain>
        <tissue evidence="1">Whole body</tissue>
    </source>
</reference>
<protein>
    <submittedName>
        <fullName evidence="1">Uncharacterized protein</fullName>
    </submittedName>
</protein>
<keyword evidence="2" id="KW-1185">Reference proteome</keyword>
<gene>
    <name evidence="1" type="ORF">K0M31_010338</name>
</gene>
<name>A0AA40KIH3_9HYME</name>
<comment type="caution">
    <text evidence="1">The sequence shown here is derived from an EMBL/GenBank/DDBJ whole genome shotgun (WGS) entry which is preliminary data.</text>
</comment>